<dbReference type="Gene3D" id="3.90.1150.10">
    <property type="entry name" value="Aspartate Aminotransferase, domain 1"/>
    <property type="match status" value="1"/>
</dbReference>
<dbReference type="EMBL" id="CAEZVN010000005">
    <property type="protein sequence ID" value="CAB4624757.1"/>
    <property type="molecule type" value="Genomic_DNA"/>
</dbReference>
<evidence type="ECO:0000313" key="5">
    <source>
        <dbReference type="EMBL" id="CAB4624757.1"/>
    </source>
</evidence>
<dbReference type="NCBIfam" id="NF005102">
    <property type="entry name" value="PRK06541.1"/>
    <property type="match status" value="1"/>
</dbReference>
<organism evidence="5">
    <name type="scientific">freshwater metagenome</name>
    <dbReference type="NCBI Taxonomy" id="449393"/>
    <lineage>
        <taxon>unclassified sequences</taxon>
        <taxon>metagenomes</taxon>
        <taxon>ecological metagenomes</taxon>
    </lineage>
</organism>
<accession>A0A6J6IJS8</accession>
<dbReference type="SUPFAM" id="SSF53383">
    <property type="entry name" value="PLP-dependent transferases"/>
    <property type="match status" value="1"/>
</dbReference>
<protein>
    <submittedName>
        <fullName evidence="5">Unannotated protein</fullName>
    </submittedName>
</protein>
<keyword evidence="4" id="KW-0663">Pyridoxal phosphate</keyword>
<proteinExistence type="inferred from homology"/>
<gene>
    <name evidence="5" type="ORF">UFOPK2001_00132</name>
</gene>
<dbReference type="GO" id="GO:0030170">
    <property type="term" value="F:pyridoxal phosphate binding"/>
    <property type="evidence" value="ECO:0007669"/>
    <property type="project" value="InterPro"/>
</dbReference>
<evidence type="ECO:0000256" key="1">
    <source>
        <dbReference type="ARBA" id="ARBA00008954"/>
    </source>
</evidence>
<keyword evidence="2" id="KW-0032">Aminotransferase</keyword>
<evidence type="ECO:0000256" key="4">
    <source>
        <dbReference type="ARBA" id="ARBA00022898"/>
    </source>
</evidence>
<dbReference type="Pfam" id="PF00202">
    <property type="entry name" value="Aminotran_3"/>
    <property type="match status" value="1"/>
</dbReference>
<reference evidence="5" key="1">
    <citation type="submission" date="2020-05" db="EMBL/GenBank/DDBJ databases">
        <authorList>
            <person name="Chiriac C."/>
            <person name="Salcher M."/>
            <person name="Ghai R."/>
            <person name="Kavagutti S V."/>
        </authorList>
    </citation>
    <scope>NUCLEOTIDE SEQUENCE</scope>
</reference>
<evidence type="ECO:0000256" key="2">
    <source>
        <dbReference type="ARBA" id="ARBA00022576"/>
    </source>
</evidence>
<dbReference type="InterPro" id="IPR015424">
    <property type="entry name" value="PyrdxlP-dep_Trfase"/>
</dbReference>
<dbReference type="FunFam" id="3.40.640.10:FF:000014">
    <property type="entry name" value="Adenosylmethionine-8-amino-7-oxononanoate aminotransferase, probable"/>
    <property type="match status" value="1"/>
</dbReference>
<name>A0A6J6IJS8_9ZZZZ</name>
<dbReference type="InterPro" id="IPR005814">
    <property type="entry name" value="Aminotrans_3"/>
</dbReference>
<dbReference type="InterPro" id="IPR015421">
    <property type="entry name" value="PyrdxlP-dep_Trfase_major"/>
</dbReference>
<dbReference type="InterPro" id="IPR015422">
    <property type="entry name" value="PyrdxlP-dep_Trfase_small"/>
</dbReference>
<keyword evidence="3" id="KW-0808">Transferase</keyword>
<dbReference type="AlphaFoldDB" id="A0A6J6IJS8"/>
<evidence type="ECO:0000256" key="3">
    <source>
        <dbReference type="ARBA" id="ARBA00022679"/>
    </source>
</evidence>
<dbReference type="PANTHER" id="PTHR43094:SF1">
    <property type="entry name" value="AMINOTRANSFERASE CLASS-III"/>
    <property type="match status" value="1"/>
</dbReference>
<comment type="similarity">
    <text evidence="1">Belongs to the class-III pyridoxal-phosphate-dependent aminotransferase family.</text>
</comment>
<dbReference type="Gene3D" id="3.40.640.10">
    <property type="entry name" value="Type I PLP-dependent aspartate aminotransferase-like (Major domain)"/>
    <property type="match status" value="1"/>
</dbReference>
<dbReference type="GO" id="GO:0008483">
    <property type="term" value="F:transaminase activity"/>
    <property type="evidence" value="ECO:0007669"/>
    <property type="project" value="UniProtKB-KW"/>
</dbReference>
<dbReference type="PANTHER" id="PTHR43094">
    <property type="entry name" value="AMINOTRANSFERASE"/>
    <property type="match status" value="1"/>
</dbReference>
<dbReference type="CDD" id="cd00610">
    <property type="entry name" value="OAT_like"/>
    <property type="match status" value="1"/>
</dbReference>
<sequence>MAIWNRKKAETATPLLDARKAGREATPEMLQQAAKDNMFLQFTRHSPFYTKNGEIPIITHAKGHHFWDQNGKRYFDGISSLFAVNAGHGRERLAEAAAKQMRELDYFPLWSHAHKPGIELSERLLSYAPKNLSRVFFTTGGGEANETAWKLAKQYFKIQGKPMKHKVLTRSVAYHGTSHGALSMTGIPSMKKQFEPLVPSTFRVPNTNWYRAQDQFATEEEFGLWAADRVEEMIQFEDPDTVAMFVLEPVQNSGGCFTAPKSYFKRVREICDKYDVLIVADETIDAFGRVGEMFASNRYDFQPDMLVCAKGMSSAYAPIGALLVAEKLFEPFKHGTEIFPHGYTYSGHPVSAAVALANLDIFDEEDLVGNVRRNEGEFRRTLEKLKDIDIVGDVRGEGYFWAIELVKDKNTKETFNDAESERLLRGILSHRMFEEGLYCRSDDRGDPVVQLAPPLTIGPDEFNEIEQILRGCLIEAQQAL</sequence>